<dbReference type="Proteomes" id="UP001235840">
    <property type="component" value="Unassembled WGS sequence"/>
</dbReference>
<protein>
    <submittedName>
        <fullName evidence="2">GNAT family N-acyltransferase</fullName>
    </submittedName>
</protein>
<gene>
    <name evidence="2" type="ORF">J2S11_004102</name>
</gene>
<dbReference type="PANTHER" id="PTHR13355">
    <property type="entry name" value="GLUCOSAMINE 6-PHOSPHATE N-ACETYLTRANSFERASE"/>
    <property type="match status" value="1"/>
</dbReference>
<dbReference type="RefSeq" id="WP_307397676.1">
    <property type="nucleotide sequence ID" value="NZ_BAAADK010000047.1"/>
</dbReference>
<dbReference type="Pfam" id="PF13673">
    <property type="entry name" value="Acetyltransf_10"/>
    <property type="match status" value="1"/>
</dbReference>
<dbReference type="EMBL" id="JAUSTY010000024">
    <property type="protein sequence ID" value="MDQ0168150.1"/>
    <property type="molecule type" value="Genomic_DNA"/>
</dbReference>
<keyword evidence="3" id="KW-1185">Reference proteome</keyword>
<dbReference type="PANTHER" id="PTHR13355:SF11">
    <property type="entry name" value="GLUCOSAMINE 6-PHOSPHATE N-ACETYLTRANSFERASE"/>
    <property type="match status" value="1"/>
</dbReference>
<dbReference type="InterPro" id="IPR000182">
    <property type="entry name" value="GNAT_dom"/>
</dbReference>
<evidence type="ECO:0000313" key="2">
    <source>
        <dbReference type="EMBL" id="MDQ0168150.1"/>
    </source>
</evidence>
<organism evidence="2 3">
    <name type="scientific">Caldalkalibacillus horti</name>
    <dbReference type="NCBI Taxonomy" id="77523"/>
    <lineage>
        <taxon>Bacteria</taxon>
        <taxon>Bacillati</taxon>
        <taxon>Bacillota</taxon>
        <taxon>Bacilli</taxon>
        <taxon>Bacillales</taxon>
        <taxon>Bacillaceae</taxon>
        <taxon>Caldalkalibacillus</taxon>
    </lineage>
</organism>
<comment type="caution">
    <text evidence="2">The sequence shown here is derived from an EMBL/GenBank/DDBJ whole genome shotgun (WGS) entry which is preliminary data.</text>
</comment>
<dbReference type="SUPFAM" id="SSF55729">
    <property type="entry name" value="Acyl-CoA N-acyltransferases (Nat)"/>
    <property type="match status" value="1"/>
</dbReference>
<accession>A0ABT9W5N4</accession>
<sequence>MTIYQVQHVKTEQQLKDAFYARNKVFVEEQQVPAELEIDEHEDHSEHFVIYDSKQAPVGAGRLRPISETDAKVERICVLSELRGQGIGLLMMQELEKVALERGIHTLYLHAQDHAEAFYQKLGYATVSEPFEEAGIVHVKMKKNIK</sequence>
<dbReference type="CDD" id="cd04301">
    <property type="entry name" value="NAT_SF"/>
    <property type="match status" value="1"/>
</dbReference>
<evidence type="ECO:0000259" key="1">
    <source>
        <dbReference type="PROSITE" id="PS51186"/>
    </source>
</evidence>
<feature type="domain" description="N-acetyltransferase" evidence="1">
    <location>
        <begin position="1"/>
        <end position="146"/>
    </location>
</feature>
<evidence type="ECO:0000313" key="3">
    <source>
        <dbReference type="Proteomes" id="UP001235840"/>
    </source>
</evidence>
<dbReference type="Gene3D" id="3.40.630.30">
    <property type="match status" value="1"/>
</dbReference>
<reference evidence="2 3" key="1">
    <citation type="submission" date="2023-07" db="EMBL/GenBank/DDBJ databases">
        <title>Genomic Encyclopedia of Type Strains, Phase IV (KMG-IV): sequencing the most valuable type-strain genomes for metagenomic binning, comparative biology and taxonomic classification.</title>
        <authorList>
            <person name="Goeker M."/>
        </authorList>
    </citation>
    <scope>NUCLEOTIDE SEQUENCE [LARGE SCALE GENOMIC DNA]</scope>
    <source>
        <strain evidence="2 3">DSM 12751</strain>
    </source>
</reference>
<dbReference type="InterPro" id="IPR016181">
    <property type="entry name" value="Acyl_CoA_acyltransferase"/>
</dbReference>
<dbReference type="PROSITE" id="PS51186">
    <property type="entry name" value="GNAT"/>
    <property type="match status" value="1"/>
</dbReference>
<proteinExistence type="predicted"/>
<dbReference type="InterPro" id="IPR039143">
    <property type="entry name" value="GNPNAT1-like"/>
</dbReference>
<name>A0ABT9W5N4_9BACI</name>